<dbReference type="Pfam" id="PF00023">
    <property type="entry name" value="Ank"/>
    <property type="match status" value="2"/>
</dbReference>
<name>A0A2M9ZFB8_9LEPT</name>
<dbReference type="Gene3D" id="1.25.40.20">
    <property type="entry name" value="Ankyrin repeat-containing domain"/>
    <property type="match status" value="1"/>
</dbReference>
<reference evidence="5 6" key="1">
    <citation type="submission" date="2017-07" db="EMBL/GenBank/DDBJ databases">
        <title>Leptospira spp. isolated from tropical soils.</title>
        <authorList>
            <person name="Thibeaux R."/>
            <person name="Iraola G."/>
            <person name="Ferres I."/>
            <person name="Bierque E."/>
            <person name="Girault D."/>
            <person name="Soupe-Gilbert M.-E."/>
            <person name="Picardeau M."/>
            <person name="Goarant C."/>
        </authorList>
    </citation>
    <scope>NUCLEOTIDE SEQUENCE [LARGE SCALE GENOMIC DNA]</scope>
    <source>
        <strain evidence="5 6">FH2-C-A2</strain>
    </source>
</reference>
<organism evidence="5 6">
    <name type="scientific">Leptospira wolffii</name>
    <dbReference type="NCBI Taxonomy" id="409998"/>
    <lineage>
        <taxon>Bacteria</taxon>
        <taxon>Pseudomonadati</taxon>
        <taxon>Spirochaetota</taxon>
        <taxon>Spirochaetia</taxon>
        <taxon>Leptospirales</taxon>
        <taxon>Leptospiraceae</taxon>
        <taxon>Leptospira</taxon>
    </lineage>
</organism>
<dbReference type="PANTHER" id="PTHR24126">
    <property type="entry name" value="ANKYRIN REPEAT, PH AND SEC7 DOMAIN CONTAINING PROTEIN SECG-RELATED"/>
    <property type="match status" value="1"/>
</dbReference>
<feature type="repeat" description="ANK" evidence="3">
    <location>
        <begin position="55"/>
        <end position="87"/>
    </location>
</feature>
<sequence>MNYRTGKRCATLFLCLSLPLVYGCSTFLVDIIEEGASDKAIALLDRGEDPNELGACDTPLYAAAKKNDQIVVQALLKKGADPKLRSKECAYRDMFGRYKAGNRSPLDSVKSLEVAKILLDAGADPRWGGFEERGNSVANWTPLYVAILADRYEIARLLVEKGARVNQYSDSDGSNIFLRLLSGKKDAKAQVLRTYLIAKGAKELPLAQASKSIMGTEAYTTYRHIPSGQTTTLSPEIASLIRKSPEQVIPLTLSAEEGKYYHYSEFEWTDNKQNLHEWLVLLRASLGLVRSRK</sequence>
<comment type="caution">
    <text evidence="5">The sequence shown here is derived from an EMBL/GenBank/DDBJ whole genome shotgun (WGS) entry which is preliminary data.</text>
</comment>
<evidence type="ECO:0000313" key="5">
    <source>
        <dbReference type="EMBL" id="PJZ67130.1"/>
    </source>
</evidence>
<dbReference type="InterPro" id="IPR036770">
    <property type="entry name" value="Ankyrin_rpt-contain_sf"/>
</dbReference>
<keyword evidence="2 3" id="KW-0040">ANK repeat</keyword>
<dbReference type="PROSITE" id="PS51257">
    <property type="entry name" value="PROKAR_LIPOPROTEIN"/>
    <property type="match status" value="1"/>
</dbReference>
<keyword evidence="4" id="KW-0732">Signal</keyword>
<dbReference type="PROSITE" id="PS50297">
    <property type="entry name" value="ANK_REP_REGION"/>
    <property type="match status" value="2"/>
</dbReference>
<dbReference type="PANTHER" id="PTHR24126:SF14">
    <property type="entry name" value="ANK_REP_REGION DOMAIN-CONTAINING PROTEIN"/>
    <property type="match status" value="1"/>
</dbReference>
<dbReference type="InterPro" id="IPR002110">
    <property type="entry name" value="Ankyrin_rpt"/>
</dbReference>
<feature type="repeat" description="ANK" evidence="3">
    <location>
        <begin position="138"/>
        <end position="170"/>
    </location>
</feature>
<dbReference type="SUPFAM" id="SSF48403">
    <property type="entry name" value="Ankyrin repeat"/>
    <property type="match status" value="1"/>
</dbReference>
<accession>A0A2M9ZFB8</accession>
<evidence type="ECO:0000256" key="2">
    <source>
        <dbReference type="ARBA" id="ARBA00023043"/>
    </source>
</evidence>
<feature type="signal peptide" evidence="4">
    <location>
        <begin position="1"/>
        <end position="23"/>
    </location>
</feature>
<evidence type="ECO:0000313" key="6">
    <source>
        <dbReference type="Proteomes" id="UP000231912"/>
    </source>
</evidence>
<gene>
    <name evidence="5" type="ORF">CH371_03405</name>
</gene>
<feature type="chain" id="PRO_5014650939" evidence="4">
    <location>
        <begin position="24"/>
        <end position="293"/>
    </location>
</feature>
<dbReference type="PROSITE" id="PS50088">
    <property type="entry name" value="ANK_REPEAT"/>
    <property type="match status" value="2"/>
</dbReference>
<dbReference type="EMBL" id="NPDT01000001">
    <property type="protein sequence ID" value="PJZ67130.1"/>
    <property type="molecule type" value="Genomic_DNA"/>
</dbReference>
<evidence type="ECO:0000256" key="3">
    <source>
        <dbReference type="PROSITE-ProRule" id="PRU00023"/>
    </source>
</evidence>
<proteinExistence type="predicted"/>
<dbReference type="RefSeq" id="WP_100757670.1">
    <property type="nucleotide sequence ID" value="NZ_NPDT01000001.1"/>
</dbReference>
<evidence type="ECO:0000256" key="4">
    <source>
        <dbReference type="SAM" id="SignalP"/>
    </source>
</evidence>
<protein>
    <submittedName>
        <fullName evidence="5">Uncharacterized protein</fullName>
    </submittedName>
</protein>
<dbReference type="SMART" id="SM00248">
    <property type="entry name" value="ANK"/>
    <property type="match status" value="4"/>
</dbReference>
<keyword evidence="1" id="KW-0677">Repeat</keyword>
<dbReference type="Proteomes" id="UP000231912">
    <property type="component" value="Unassembled WGS sequence"/>
</dbReference>
<evidence type="ECO:0000256" key="1">
    <source>
        <dbReference type="ARBA" id="ARBA00022737"/>
    </source>
</evidence>
<dbReference type="AlphaFoldDB" id="A0A2M9ZFB8"/>